<keyword evidence="3 4" id="KW-0326">Glycosidase</keyword>
<evidence type="ECO:0000256" key="3">
    <source>
        <dbReference type="ARBA" id="ARBA00023295"/>
    </source>
</evidence>
<sequence>MKYFTGLLLLIFLFGCSNDDSLLLDINKERVPNTIIDTGVFADVNLGIEAKDLFTKLKNISQQGIAFGQQAPFGTGNNFPVDNKLDNDFNLVTGDYPAIVGFDLELISLQRFYLDRFITQFATKVREAHENGSIITMSWHMVNPNAMQLGGDDTINGVVSRMLEGGDLRDNFFSALQKASLLFKALVDADGKPIPILFRPWHEMNGNFFFWGEGFRTTEDYIQLWRDTVDILSNELEVHNLLYVYAPNLLSSRAEYLKNYPGDNYVDILGIDVYDFKNGRFLQNALTNLQITETIAREKNKLFALTETGLQNVTQNDWWTESLYKAIRSSAISYTMIWRNDTQTFFYAPFLGHPSESNFRTFLNKDTILLSQEINP</sequence>
<comment type="similarity">
    <text evidence="1 4">Belongs to the glycosyl hydrolase 26 family.</text>
</comment>
<evidence type="ECO:0000256" key="4">
    <source>
        <dbReference type="PROSITE-ProRule" id="PRU01100"/>
    </source>
</evidence>
<dbReference type="AlphaFoldDB" id="A0A0C5W0H0"/>
<dbReference type="PROSITE" id="PS51764">
    <property type="entry name" value="GH26"/>
    <property type="match status" value="1"/>
</dbReference>
<evidence type="ECO:0000313" key="7">
    <source>
        <dbReference type="Proteomes" id="UP000032229"/>
    </source>
</evidence>
<dbReference type="PANTHER" id="PTHR40079">
    <property type="entry name" value="MANNAN ENDO-1,4-BETA-MANNOSIDASE E-RELATED"/>
    <property type="match status" value="1"/>
</dbReference>
<organism evidence="6 7">
    <name type="scientific">Siansivirga zeaxanthinifaciens CC-SAMT-1</name>
    <dbReference type="NCBI Taxonomy" id="1454006"/>
    <lineage>
        <taxon>Bacteria</taxon>
        <taxon>Pseudomonadati</taxon>
        <taxon>Bacteroidota</taxon>
        <taxon>Flavobacteriia</taxon>
        <taxon>Flavobacteriales</taxon>
        <taxon>Flavobacteriaceae</taxon>
        <taxon>Siansivirga</taxon>
    </lineage>
</organism>
<proteinExistence type="inferred from homology"/>
<dbReference type="KEGG" id="sze:AW14_03025"/>
<evidence type="ECO:0000256" key="1">
    <source>
        <dbReference type="ARBA" id="ARBA00007754"/>
    </source>
</evidence>
<feature type="active site" description="Proton donor" evidence="4">
    <location>
        <position position="203"/>
    </location>
</feature>
<dbReference type="InterPro" id="IPR022790">
    <property type="entry name" value="GH26_dom"/>
</dbReference>
<name>A0A0C5W0H0_9FLAO</name>
<keyword evidence="2 4" id="KW-0378">Hydrolase</keyword>
<dbReference type="InterPro" id="IPR000805">
    <property type="entry name" value="Glyco_hydro_26"/>
</dbReference>
<dbReference type="InterPro" id="IPR017853">
    <property type="entry name" value="GH"/>
</dbReference>
<feature type="active site" description="Nucleophile" evidence="4">
    <location>
        <position position="307"/>
    </location>
</feature>
<dbReference type="PRINTS" id="PR00739">
    <property type="entry name" value="GLHYDRLASE26"/>
</dbReference>
<accession>A0A0C5W0H0</accession>
<protein>
    <recommendedName>
        <fullName evidence="5">GH26 domain-containing protein</fullName>
    </recommendedName>
</protein>
<dbReference type="HOGENOM" id="CLU_016930_0_1_10"/>
<keyword evidence="7" id="KW-1185">Reference proteome</keyword>
<feature type="domain" description="GH26" evidence="5">
    <location>
        <begin position="48"/>
        <end position="372"/>
    </location>
</feature>
<dbReference type="SUPFAM" id="SSF51445">
    <property type="entry name" value="(Trans)glycosidases"/>
    <property type="match status" value="1"/>
</dbReference>
<dbReference type="PANTHER" id="PTHR40079:SF4">
    <property type="entry name" value="GH26 DOMAIN-CONTAINING PROTEIN-RELATED"/>
    <property type="match status" value="1"/>
</dbReference>
<gene>
    <name evidence="6" type="ORF">AW14_03025</name>
</gene>
<reference evidence="6 7" key="1">
    <citation type="submission" date="2014-02" db="EMBL/GenBank/DDBJ databases">
        <authorList>
            <person name="Young C.-C."/>
            <person name="Hameed A."/>
            <person name="Huang H.-C."/>
            <person name="Shahina M."/>
        </authorList>
    </citation>
    <scope>NUCLEOTIDE SEQUENCE [LARGE SCALE GENOMIC DNA]</scope>
    <source>
        <strain evidence="6 7">CC-SAMT-1</strain>
    </source>
</reference>
<evidence type="ECO:0000313" key="6">
    <source>
        <dbReference type="EMBL" id="AJR04746.1"/>
    </source>
</evidence>
<evidence type="ECO:0000256" key="2">
    <source>
        <dbReference type="ARBA" id="ARBA00022801"/>
    </source>
</evidence>
<dbReference type="Pfam" id="PF02156">
    <property type="entry name" value="Glyco_hydro_26"/>
    <property type="match status" value="1"/>
</dbReference>
<dbReference type="Proteomes" id="UP000032229">
    <property type="component" value="Chromosome"/>
</dbReference>
<dbReference type="EMBL" id="CP007202">
    <property type="protein sequence ID" value="AJR04746.1"/>
    <property type="molecule type" value="Genomic_DNA"/>
</dbReference>
<dbReference type="Gene3D" id="3.20.20.80">
    <property type="entry name" value="Glycosidases"/>
    <property type="match status" value="1"/>
</dbReference>
<dbReference type="OrthoDB" id="9816550at2"/>
<evidence type="ECO:0000259" key="5">
    <source>
        <dbReference type="PROSITE" id="PS51764"/>
    </source>
</evidence>
<dbReference type="GO" id="GO:0016985">
    <property type="term" value="F:mannan endo-1,4-beta-mannosidase activity"/>
    <property type="evidence" value="ECO:0007669"/>
    <property type="project" value="InterPro"/>
</dbReference>
<dbReference type="GO" id="GO:0006080">
    <property type="term" value="P:substituted mannan metabolic process"/>
    <property type="evidence" value="ECO:0007669"/>
    <property type="project" value="InterPro"/>
</dbReference>
<dbReference type="STRING" id="1454006.AW14_03025"/>
<dbReference type="PROSITE" id="PS51257">
    <property type="entry name" value="PROKAR_LIPOPROTEIN"/>
    <property type="match status" value="1"/>
</dbReference>